<dbReference type="KEGG" id="xdi:EZH22_30850"/>
<name>A0A974PUQ5_9HYPH</name>
<protein>
    <submittedName>
        <fullName evidence="3">Conjugal transfer protein TraH</fullName>
    </submittedName>
</protein>
<dbReference type="RefSeq" id="WP_203195502.1">
    <property type="nucleotide sequence ID" value="NZ_CP063362.1"/>
</dbReference>
<keyword evidence="4" id="KW-1185">Reference proteome</keyword>
<gene>
    <name evidence="2" type="ORF">EZH22_10050</name>
    <name evidence="3" type="ORF">EZH22_30850</name>
</gene>
<evidence type="ECO:0000313" key="3">
    <source>
        <dbReference type="EMBL" id="QRG10127.1"/>
    </source>
</evidence>
<evidence type="ECO:0000313" key="4">
    <source>
        <dbReference type="Proteomes" id="UP000596427"/>
    </source>
</evidence>
<dbReference type="Pfam" id="PF06871">
    <property type="entry name" value="TraH_2"/>
    <property type="match status" value="1"/>
</dbReference>
<feature type="region of interest" description="Disordered" evidence="1">
    <location>
        <begin position="125"/>
        <end position="175"/>
    </location>
</feature>
<evidence type="ECO:0000256" key="1">
    <source>
        <dbReference type="SAM" id="MobiDB-lite"/>
    </source>
</evidence>
<proteinExistence type="predicted"/>
<sequence>MAISITSGNRVILPEPPRTPEAAMRLIEQFVGQAIVRVGVTRYPAGHGISDPSELSPGLVDPCENIRMGTALFGKVHRIVTHARGAADGSAFTQSLEAWRTGMFEGRYVFGEADPGPLSTAEAELDHDEVPSVTGEDPDPATVPDRTAVQDGEALDPNHAGIRIDLSPIGTGRDP</sequence>
<organism evidence="3 4">
    <name type="scientific">Xanthobacter dioxanivorans</name>
    <dbReference type="NCBI Taxonomy" id="2528964"/>
    <lineage>
        <taxon>Bacteria</taxon>
        <taxon>Pseudomonadati</taxon>
        <taxon>Pseudomonadota</taxon>
        <taxon>Alphaproteobacteria</taxon>
        <taxon>Hyphomicrobiales</taxon>
        <taxon>Xanthobacteraceae</taxon>
        <taxon>Xanthobacter</taxon>
    </lineage>
</organism>
<dbReference type="AlphaFoldDB" id="A0A974PUQ5"/>
<dbReference type="EMBL" id="CP063362">
    <property type="protein sequence ID" value="QRG08591.1"/>
    <property type="molecule type" value="Genomic_DNA"/>
</dbReference>
<dbReference type="InterPro" id="IPR010680">
    <property type="entry name" value="TraH_2"/>
</dbReference>
<accession>A0A974PUQ5</accession>
<reference evidence="3 4" key="1">
    <citation type="submission" date="2020-10" db="EMBL/GenBank/DDBJ databases">
        <title>Degradation of 1,4-Dioxane by Xanthobacter sp. YN2, via a Novel Group-2 Soluble Di-Iron Monooxygenase.</title>
        <authorList>
            <person name="Ma F."/>
            <person name="Wang Y."/>
            <person name="Yang J."/>
            <person name="Guo H."/>
            <person name="Su D."/>
            <person name="Yu L."/>
        </authorList>
    </citation>
    <scope>NUCLEOTIDE SEQUENCE [LARGE SCALE GENOMIC DNA]</scope>
    <source>
        <strain evidence="3 4">YN2</strain>
        <plasmid evidence="3 4">unnamed2</plasmid>
    </source>
</reference>
<dbReference type="EMBL" id="CP063364">
    <property type="protein sequence ID" value="QRG10127.1"/>
    <property type="molecule type" value="Genomic_DNA"/>
</dbReference>
<dbReference type="Proteomes" id="UP000596427">
    <property type="component" value="Plasmid unnamed2"/>
</dbReference>
<keyword evidence="3" id="KW-0614">Plasmid</keyword>
<evidence type="ECO:0000313" key="2">
    <source>
        <dbReference type="EMBL" id="QRG08591.1"/>
    </source>
</evidence>
<geneLocation type="plasmid" evidence="3 4">
    <name>unnamed2</name>
</geneLocation>
<dbReference type="Proteomes" id="UP000596427">
    <property type="component" value="Chromosome"/>
</dbReference>
<dbReference type="KEGG" id="xdi:EZH22_10050"/>